<accession>A0AAN4ZBD1</accession>
<name>A0AAN4ZBD1_9BILA</name>
<dbReference type="InterPro" id="IPR007110">
    <property type="entry name" value="Ig-like_dom"/>
</dbReference>
<dbReference type="Proteomes" id="UP001328107">
    <property type="component" value="Unassembled WGS sequence"/>
</dbReference>
<evidence type="ECO:0000313" key="2">
    <source>
        <dbReference type="EMBL" id="GMR34600.1"/>
    </source>
</evidence>
<comment type="caution">
    <text evidence="2">The sequence shown here is derived from an EMBL/GenBank/DDBJ whole genome shotgun (WGS) entry which is preliminary data.</text>
</comment>
<sequence length="96" mass="10662">SSGSKLTYSCTTVGAAFTEAAEAEIVTKNTEVNNDCPAIIRFHSYTHYWMRVSIESMNTQTTSIIFSHLSKYRDLATFECVLENGQVTDLIDKNGS</sequence>
<dbReference type="PROSITE" id="PS50835">
    <property type="entry name" value="IG_LIKE"/>
    <property type="match status" value="1"/>
</dbReference>
<feature type="domain" description="Ig-like" evidence="1">
    <location>
        <begin position="1"/>
        <end position="96"/>
    </location>
</feature>
<reference evidence="3" key="1">
    <citation type="submission" date="2022-10" db="EMBL/GenBank/DDBJ databases">
        <title>Genome assembly of Pristionchus species.</title>
        <authorList>
            <person name="Yoshida K."/>
            <person name="Sommer R.J."/>
        </authorList>
    </citation>
    <scope>NUCLEOTIDE SEQUENCE [LARGE SCALE GENOMIC DNA]</scope>
    <source>
        <strain evidence="3">RS5460</strain>
    </source>
</reference>
<proteinExistence type="predicted"/>
<protein>
    <recommendedName>
        <fullName evidence="1">Ig-like domain-containing protein</fullName>
    </recommendedName>
</protein>
<dbReference type="EMBL" id="BTRK01000002">
    <property type="protein sequence ID" value="GMR34600.1"/>
    <property type="molecule type" value="Genomic_DNA"/>
</dbReference>
<organism evidence="2 3">
    <name type="scientific">Pristionchus mayeri</name>
    <dbReference type="NCBI Taxonomy" id="1317129"/>
    <lineage>
        <taxon>Eukaryota</taxon>
        <taxon>Metazoa</taxon>
        <taxon>Ecdysozoa</taxon>
        <taxon>Nematoda</taxon>
        <taxon>Chromadorea</taxon>
        <taxon>Rhabditida</taxon>
        <taxon>Rhabditina</taxon>
        <taxon>Diplogasteromorpha</taxon>
        <taxon>Diplogasteroidea</taxon>
        <taxon>Neodiplogasteridae</taxon>
        <taxon>Pristionchus</taxon>
    </lineage>
</organism>
<feature type="non-terminal residue" evidence="2">
    <location>
        <position position="1"/>
    </location>
</feature>
<feature type="non-terminal residue" evidence="2">
    <location>
        <position position="96"/>
    </location>
</feature>
<gene>
    <name evidence="2" type="ORF">PMAYCL1PPCAC_04795</name>
</gene>
<keyword evidence="3" id="KW-1185">Reference proteome</keyword>
<evidence type="ECO:0000313" key="3">
    <source>
        <dbReference type="Proteomes" id="UP001328107"/>
    </source>
</evidence>
<dbReference type="AlphaFoldDB" id="A0AAN4ZBD1"/>
<evidence type="ECO:0000259" key="1">
    <source>
        <dbReference type="PROSITE" id="PS50835"/>
    </source>
</evidence>